<reference evidence="2 3" key="1">
    <citation type="submission" date="2018-02" db="EMBL/GenBank/DDBJ databases">
        <title>The genomes of Aspergillus section Nigri reveals drivers in fungal speciation.</title>
        <authorList>
            <consortium name="DOE Joint Genome Institute"/>
            <person name="Vesth T.C."/>
            <person name="Nybo J."/>
            <person name="Theobald S."/>
            <person name="Brandl J."/>
            <person name="Frisvad J.C."/>
            <person name="Nielsen K.F."/>
            <person name="Lyhne E.K."/>
            <person name="Kogle M.E."/>
            <person name="Kuo A."/>
            <person name="Riley R."/>
            <person name="Clum A."/>
            <person name="Nolan M."/>
            <person name="Lipzen A."/>
            <person name="Salamov A."/>
            <person name="Henrissat B."/>
            <person name="Wiebenga A."/>
            <person name="De vries R.P."/>
            <person name="Grigoriev I.V."/>
            <person name="Mortensen U.H."/>
            <person name="Andersen M.R."/>
            <person name="Baker S.E."/>
        </authorList>
    </citation>
    <scope>NUCLEOTIDE SEQUENCE [LARGE SCALE GENOMIC DNA]</scope>
    <source>
        <strain evidence="2 3">CBS 313.89</strain>
    </source>
</reference>
<dbReference type="AlphaFoldDB" id="A0A8G1RT24"/>
<keyword evidence="1" id="KW-0472">Membrane</keyword>
<proteinExistence type="predicted"/>
<evidence type="ECO:0000256" key="1">
    <source>
        <dbReference type="SAM" id="Phobius"/>
    </source>
</evidence>
<dbReference type="VEuPathDB" id="FungiDB:BO72DRAFT_486338"/>
<dbReference type="RefSeq" id="XP_040801016.1">
    <property type="nucleotide sequence ID" value="XM_040947936.1"/>
</dbReference>
<dbReference type="Proteomes" id="UP000249789">
    <property type="component" value="Unassembled WGS sequence"/>
</dbReference>
<evidence type="ECO:0000313" key="3">
    <source>
        <dbReference type="Proteomes" id="UP000249789"/>
    </source>
</evidence>
<accession>A0A8G1RT24</accession>
<sequence length="147" mass="16000">MVSIVMIDRASVAFVILGQGFSSQILVRQRRDSLTGADGGRPTSRVFQEVGWRNAVGQLLSLPIRKEVAELSFSAVTHVVFMAWRVMDYVPSGGGSCMIMIIMIIVAGVAAVMPRPYLDFKPTATYFHSDALPEKIAEPSLSKATPL</sequence>
<keyword evidence="1" id="KW-0812">Transmembrane</keyword>
<name>A0A8G1RT24_9EURO</name>
<dbReference type="GeneID" id="63865269"/>
<dbReference type="OrthoDB" id="10618588at2759"/>
<evidence type="ECO:0000313" key="2">
    <source>
        <dbReference type="EMBL" id="RAK77006.1"/>
    </source>
</evidence>
<gene>
    <name evidence="2" type="ORF">BO72DRAFT_486338</name>
</gene>
<protein>
    <submittedName>
        <fullName evidence="2">Uncharacterized protein</fullName>
    </submittedName>
</protein>
<keyword evidence="1" id="KW-1133">Transmembrane helix</keyword>
<organism evidence="2 3">
    <name type="scientific">Aspergillus fijiensis CBS 313.89</name>
    <dbReference type="NCBI Taxonomy" id="1448319"/>
    <lineage>
        <taxon>Eukaryota</taxon>
        <taxon>Fungi</taxon>
        <taxon>Dikarya</taxon>
        <taxon>Ascomycota</taxon>
        <taxon>Pezizomycotina</taxon>
        <taxon>Eurotiomycetes</taxon>
        <taxon>Eurotiomycetidae</taxon>
        <taxon>Eurotiales</taxon>
        <taxon>Aspergillaceae</taxon>
        <taxon>Aspergillus</taxon>
    </lineage>
</organism>
<dbReference type="EMBL" id="KZ824645">
    <property type="protein sequence ID" value="RAK77006.1"/>
    <property type="molecule type" value="Genomic_DNA"/>
</dbReference>
<feature type="transmembrane region" description="Helical" evidence="1">
    <location>
        <begin position="93"/>
        <end position="113"/>
    </location>
</feature>
<keyword evidence="3" id="KW-1185">Reference proteome</keyword>